<reference evidence="2" key="2">
    <citation type="journal article" date="2015" name="Fish Shellfish Immunol.">
        <title>Early steps in the European eel (Anguilla anguilla)-Vibrio vulnificus interaction in the gills: Role of the RtxA13 toxin.</title>
        <authorList>
            <person name="Callol A."/>
            <person name="Pajuelo D."/>
            <person name="Ebbesson L."/>
            <person name="Teles M."/>
            <person name="MacKenzie S."/>
            <person name="Amaro C."/>
        </authorList>
    </citation>
    <scope>NUCLEOTIDE SEQUENCE</scope>
</reference>
<dbReference type="EMBL" id="GBXM01105217">
    <property type="protein sequence ID" value="JAH03360.1"/>
    <property type="molecule type" value="Transcribed_RNA"/>
</dbReference>
<evidence type="ECO:0000313" key="2">
    <source>
        <dbReference type="EMBL" id="JAH03360.1"/>
    </source>
</evidence>
<dbReference type="AlphaFoldDB" id="A0A0E9PH24"/>
<feature type="region of interest" description="Disordered" evidence="1">
    <location>
        <begin position="1"/>
        <end position="24"/>
    </location>
</feature>
<sequence length="24" mass="2864">MYMNMYTHPHTTSTKLDNSTTEFL</sequence>
<organism evidence="2">
    <name type="scientific">Anguilla anguilla</name>
    <name type="common">European freshwater eel</name>
    <name type="synonym">Muraena anguilla</name>
    <dbReference type="NCBI Taxonomy" id="7936"/>
    <lineage>
        <taxon>Eukaryota</taxon>
        <taxon>Metazoa</taxon>
        <taxon>Chordata</taxon>
        <taxon>Craniata</taxon>
        <taxon>Vertebrata</taxon>
        <taxon>Euteleostomi</taxon>
        <taxon>Actinopterygii</taxon>
        <taxon>Neopterygii</taxon>
        <taxon>Teleostei</taxon>
        <taxon>Anguilliformes</taxon>
        <taxon>Anguillidae</taxon>
        <taxon>Anguilla</taxon>
    </lineage>
</organism>
<proteinExistence type="predicted"/>
<accession>A0A0E9PH24</accession>
<feature type="compositionally biased region" description="Polar residues" evidence="1">
    <location>
        <begin position="9"/>
        <end position="24"/>
    </location>
</feature>
<reference evidence="2" key="1">
    <citation type="submission" date="2014-11" db="EMBL/GenBank/DDBJ databases">
        <authorList>
            <person name="Amaro Gonzalez C."/>
        </authorList>
    </citation>
    <scope>NUCLEOTIDE SEQUENCE</scope>
</reference>
<evidence type="ECO:0000256" key="1">
    <source>
        <dbReference type="SAM" id="MobiDB-lite"/>
    </source>
</evidence>
<protein>
    <submittedName>
        <fullName evidence="2">Uncharacterized protein</fullName>
    </submittedName>
</protein>
<name>A0A0E9PH24_ANGAN</name>